<name>A0A1M5QY33_9BRAD</name>
<dbReference type="RefSeq" id="WP_154072361.1">
    <property type="nucleotide sequence ID" value="NZ_LT670817.1"/>
</dbReference>
<feature type="transmembrane region" description="Helical" evidence="2">
    <location>
        <begin position="203"/>
        <end position="221"/>
    </location>
</feature>
<dbReference type="AlphaFoldDB" id="A0A1M5QY33"/>
<feature type="transmembrane region" description="Helical" evidence="2">
    <location>
        <begin position="338"/>
        <end position="360"/>
    </location>
</feature>
<gene>
    <name evidence="3" type="ORF">SAMN05443248_3997</name>
</gene>
<reference evidence="3 4" key="1">
    <citation type="submission" date="2016-11" db="EMBL/GenBank/DDBJ databases">
        <authorList>
            <person name="Jaros S."/>
            <person name="Januszkiewicz K."/>
            <person name="Wedrychowicz H."/>
        </authorList>
    </citation>
    <scope>NUCLEOTIDE SEQUENCE [LARGE SCALE GENOMIC DNA]</scope>
    <source>
        <strain evidence="3 4">GAS138</strain>
    </source>
</reference>
<dbReference type="EMBL" id="LT670817">
    <property type="protein sequence ID" value="SHH18798.1"/>
    <property type="molecule type" value="Genomic_DNA"/>
</dbReference>
<proteinExistence type="predicted"/>
<keyword evidence="2" id="KW-0472">Membrane</keyword>
<protein>
    <submittedName>
        <fullName evidence="3">Uncharacterized protein</fullName>
    </submittedName>
</protein>
<feature type="transmembrane region" description="Helical" evidence="2">
    <location>
        <begin position="260"/>
        <end position="279"/>
    </location>
</feature>
<feature type="transmembrane region" description="Helical" evidence="2">
    <location>
        <begin position="299"/>
        <end position="317"/>
    </location>
</feature>
<keyword evidence="2" id="KW-1133">Transmembrane helix</keyword>
<accession>A0A1M5QY33</accession>
<feature type="transmembrane region" description="Helical" evidence="2">
    <location>
        <begin position="233"/>
        <end position="253"/>
    </location>
</feature>
<dbReference type="Proteomes" id="UP000189796">
    <property type="component" value="Chromosome I"/>
</dbReference>
<feature type="transmembrane region" description="Helical" evidence="2">
    <location>
        <begin position="84"/>
        <end position="106"/>
    </location>
</feature>
<feature type="transmembrane region" description="Helical" evidence="2">
    <location>
        <begin position="163"/>
        <end position="191"/>
    </location>
</feature>
<feature type="transmembrane region" description="Helical" evidence="2">
    <location>
        <begin position="12"/>
        <end position="30"/>
    </location>
</feature>
<feature type="region of interest" description="Disordered" evidence="1">
    <location>
        <begin position="444"/>
        <end position="480"/>
    </location>
</feature>
<evidence type="ECO:0000313" key="4">
    <source>
        <dbReference type="Proteomes" id="UP000189796"/>
    </source>
</evidence>
<feature type="compositionally biased region" description="Polar residues" evidence="1">
    <location>
        <begin position="459"/>
        <end position="470"/>
    </location>
</feature>
<evidence type="ECO:0000256" key="1">
    <source>
        <dbReference type="SAM" id="MobiDB-lite"/>
    </source>
</evidence>
<evidence type="ECO:0000313" key="3">
    <source>
        <dbReference type="EMBL" id="SHH18798.1"/>
    </source>
</evidence>
<sequence>MILRKCRIEDDGTIHAVLIVFVLVVSALAGRQFFMDGTNFIVQSFLDPFWYPGDQETPRRFFAVVWTTAPVRLIGIFFPSHIEIATIAYGITTYSQIALPLIITITSKLNVATKSLIITLFVSATIFLANFAATELLFALSLTTLFVVYSLDAALDPRSFRRLAIGFFLAASYEVVALSNVILAIGTYASARHGKGSMKNRGALVAVLLIALPFQLICHFSEPTVPSEGVFHWFVFAIGGVFITGLLVAALSFKLLERRSFLRTVVVFVAFAIPISLLFIPDLIGLRTRQFRFAYPSRIYSAGITVVIATLPILLNHDLFLWPSRVMDWFGRRPLRDLSFAMLAGFYGVSIVASSDAYLYRARLEKELSLHAGFESVSNCAFCSQPTKFGLPDLSHPPDWPAYSMAHTLKHPELPPVVMFSQDGSSNVSRETIDAFMAHQVARRKRDGADVQDVGPSASPATTDLSSSKHGFTKAPMRRQ</sequence>
<feature type="transmembrane region" description="Helical" evidence="2">
    <location>
        <begin position="118"/>
        <end position="151"/>
    </location>
</feature>
<organism evidence="3 4">
    <name type="scientific">Bradyrhizobium erythrophlei</name>
    <dbReference type="NCBI Taxonomy" id="1437360"/>
    <lineage>
        <taxon>Bacteria</taxon>
        <taxon>Pseudomonadati</taxon>
        <taxon>Pseudomonadota</taxon>
        <taxon>Alphaproteobacteria</taxon>
        <taxon>Hyphomicrobiales</taxon>
        <taxon>Nitrobacteraceae</taxon>
        <taxon>Bradyrhizobium</taxon>
    </lineage>
</organism>
<evidence type="ECO:0000256" key="2">
    <source>
        <dbReference type="SAM" id="Phobius"/>
    </source>
</evidence>
<keyword evidence="2" id="KW-0812">Transmembrane</keyword>